<dbReference type="Proteomes" id="UP001500630">
    <property type="component" value="Unassembled WGS sequence"/>
</dbReference>
<evidence type="ECO:0000256" key="1">
    <source>
        <dbReference type="SAM" id="Phobius"/>
    </source>
</evidence>
<keyword evidence="1" id="KW-0472">Membrane</keyword>
<evidence type="ECO:0000313" key="2">
    <source>
        <dbReference type="EMBL" id="GAA3591073.1"/>
    </source>
</evidence>
<feature type="transmembrane region" description="Helical" evidence="1">
    <location>
        <begin position="12"/>
        <end position="31"/>
    </location>
</feature>
<sequence>MPLSASRESQSRAWVCTAWVVVADWAIAGGVRASRGAVAAATAAVRAIALFVLLMFLLGK</sequence>
<keyword evidence="1" id="KW-0812">Transmembrane</keyword>
<keyword evidence="1" id="KW-1133">Transmembrane helix</keyword>
<gene>
    <name evidence="2" type="ORF">GCM10022419_087300</name>
</gene>
<proteinExistence type="predicted"/>
<protein>
    <submittedName>
        <fullName evidence="2">Uncharacterized protein</fullName>
    </submittedName>
</protein>
<feature type="transmembrane region" description="Helical" evidence="1">
    <location>
        <begin position="37"/>
        <end position="58"/>
    </location>
</feature>
<name>A0ABP6YV88_9ACTN</name>
<evidence type="ECO:0000313" key="3">
    <source>
        <dbReference type="Proteomes" id="UP001500630"/>
    </source>
</evidence>
<keyword evidence="3" id="KW-1185">Reference proteome</keyword>
<comment type="caution">
    <text evidence="2">The sequence shown here is derived from an EMBL/GenBank/DDBJ whole genome shotgun (WGS) entry which is preliminary data.</text>
</comment>
<organism evidence="2 3">
    <name type="scientific">Nonomuraea rosea</name>
    <dbReference type="NCBI Taxonomy" id="638574"/>
    <lineage>
        <taxon>Bacteria</taxon>
        <taxon>Bacillati</taxon>
        <taxon>Actinomycetota</taxon>
        <taxon>Actinomycetes</taxon>
        <taxon>Streptosporangiales</taxon>
        <taxon>Streptosporangiaceae</taxon>
        <taxon>Nonomuraea</taxon>
    </lineage>
</organism>
<accession>A0ABP6YV88</accession>
<reference evidence="3" key="1">
    <citation type="journal article" date="2019" name="Int. J. Syst. Evol. Microbiol.">
        <title>The Global Catalogue of Microorganisms (GCM) 10K type strain sequencing project: providing services to taxonomists for standard genome sequencing and annotation.</title>
        <authorList>
            <consortium name="The Broad Institute Genomics Platform"/>
            <consortium name="The Broad Institute Genome Sequencing Center for Infectious Disease"/>
            <person name="Wu L."/>
            <person name="Ma J."/>
        </authorList>
    </citation>
    <scope>NUCLEOTIDE SEQUENCE [LARGE SCALE GENOMIC DNA]</scope>
    <source>
        <strain evidence="3">JCM 17326</strain>
    </source>
</reference>
<dbReference type="EMBL" id="BAABDQ010000026">
    <property type="protein sequence ID" value="GAA3591073.1"/>
    <property type="molecule type" value="Genomic_DNA"/>
</dbReference>